<gene>
    <name evidence="2" type="primary">Aste57867_8597</name>
    <name evidence="1" type="ORF">As57867_008565</name>
    <name evidence="2" type="ORF">ASTE57867_8597</name>
</gene>
<protein>
    <submittedName>
        <fullName evidence="2">Aste57867_8597 protein</fullName>
    </submittedName>
</protein>
<name>A0A485KKR4_9STRA</name>
<dbReference type="EMBL" id="CAADRA010005129">
    <property type="protein sequence ID" value="VFT85483.1"/>
    <property type="molecule type" value="Genomic_DNA"/>
</dbReference>
<dbReference type="Proteomes" id="UP000332933">
    <property type="component" value="Unassembled WGS sequence"/>
</dbReference>
<reference evidence="1" key="2">
    <citation type="submission" date="2019-06" db="EMBL/GenBank/DDBJ databases">
        <title>Genomics analysis of Aphanomyces spp. identifies a new class of oomycete effector associated with host adaptation.</title>
        <authorList>
            <person name="Gaulin E."/>
        </authorList>
    </citation>
    <scope>NUCLEOTIDE SEQUENCE</scope>
    <source>
        <strain evidence="1">CBS 578.67</strain>
    </source>
</reference>
<evidence type="ECO:0000313" key="2">
    <source>
        <dbReference type="EMBL" id="VFT85483.1"/>
    </source>
</evidence>
<evidence type="ECO:0000313" key="3">
    <source>
        <dbReference type="Proteomes" id="UP000332933"/>
    </source>
</evidence>
<reference evidence="2 3" key="1">
    <citation type="submission" date="2019-03" db="EMBL/GenBank/DDBJ databases">
        <authorList>
            <person name="Gaulin E."/>
            <person name="Dumas B."/>
        </authorList>
    </citation>
    <scope>NUCLEOTIDE SEQUENCE [LARGE SCALE GENOMIC DNA]</scope>
    <source>
        <strain evidence="2">CBS 568.67</strain>
    </source>
</reference>
<sequence>MPTRLLAIHLDFIKVTLPNGTERHRRDGDADMDVIDAILFVGFTTIHYDLKPVLLVYDDPNMTGSSTVLHFTITDLPATRLLVHSYQMIPFLWSVRGREMTVEIFERPDVTASYGQPFRQFTIGDTIADYQGTIGSVRVKVDFTMLELYPEPYFRGPPLFLMKSAFDITSFGLDVRPFRDLEIFVHNNPQIENALVRAKKNFY</sequence>
<evidence type="ECO:0000313" key="1">
    <source>
        <dbReference type="EMBL" id="KAF0700879.1"/>
    </source>
</evidence>
<organism evidence="2 3">
    <name type="scientific">Aphanomyces stellatus</name>
    <dbReference type="NCBI Taxonomy" id="120398"/>
    <lineage>
        <taxon>Eukaryota</taxon>
        <taxon>Sar</taxon>
        <taxon>Stramenopiles</taxon>
        <taxon>Oomycota</taxon>
        <taxon>Saprolegniomycetes</taxon>
        <taxon>Saprolegniales</taxon>
        <taxon>Verrucalvaceae</taxon>
        <taxon>Aphanomyces</taxon>
    </lineage>
</organism>
<dbReference type="AlphaFoldDB" id="A0A485KKR4"/>
<keyword evidence="3" id="KW-1185">Reference proteome</keyword>
<proteinExistence type="predicted"/>
<accession>A0A485KKR4</accession>
<dbReference type="EMBL" id="VJMH01005108">
    <property type="protein sequence ID" value="KAF0700879.1"/>
    <property type="molecule type" value="Genomic_DNA"/>
</dbReference>